<dbReference type="GO" id="GO:0016787">
    <property type="term" value="F:hydrolase activity"/>
    <property type="evidence" value="ECO:0007669"/>
    <property type="project" value="UniProtKB-KW"/>
</dbReference>
<organism evidence="1 2">
    <name type="scientific">Candidatus Nomurabacteria bacterium RIFCSPHIGHO2_02_FULL_42_19</name>
    <dbReference type="NCBI Taxonomy" id="1801756"/>
    <lineage>
        <taxon>Bacteria</taxon>
        <taxon>Candidatus Nomuraibacteriota</taxon>
    </lineage>
</organism>
<reference evidence="1 2" key="1">
    <citation type="journal article" date="2016" name="Nat. Commun.">
        <title>Thousands of microbial genomes shed light on interconnected biogeochemical processes in an aquifer system.</title>
        <authorList>
            <person name="Anantharaman K."/>
            <person name="Brown C.T."/>
            <person name="Hug L.A."/>
            <person name="Sharon I."/>
            <person name="Castelle C.J."/>
            <person name="Probst A.J."/>
            <person name="Thomas B.C."/>
            <person name="Singh A."/>
            <person name="Wilkins M.J."/>
            <person name="Karaoz U."/>
            <person name="Brodie E.L."/>
            <person name="Williams K.H."/>
            <person name="Hubbard S.S."/>
            <person name="Banfield J.F."/>
        </authorList>
    </citation>
    <scope>NUCLEOTIDE SEQUENCE [LARGE SCALE GENOMIC DNA]</scope>
</reference>
<dbReference type="PANTHER" id="PTHR43546">
    <property type="entry name" value="UPF0173 METAL-DEPENDENT HYDROLASE MJ1163-RELATED"/>
    <property type="match status" value="1"/>
</dbReference>
<dbReference type="PANTHER" id="PTHR43546:SF8">
    <property type="entry name" value="METALLO-BETA-LACTAMASE DOMAIN-CONTAINING PROTEIN"/>
    <property type="match status" value="1"/>
</dbReference>
<dbReference type="STRING" id="1801756.A3C67_01705"/>
<dbReference type="SUPFAM" id="SSF56281">
    <property type="entry name" value="Metallo-hydrolase/oxidoreductase"/>
    <property type="match status" value="1"/>
</dbReference>
<comment type="caution">
    <text evidence="1">The sequence shown here is derived from an EMBL/GenBank/DDBJ whole genome shotgun (WGS) entry which is preliminary data.</text>
</comment>
<dbReference type="Gene3D" id="3.60.15.10">
    <property type="entry name" value="Ribonuclease Z/Hydroxyacylglutathione hydrolase-like"/>
    <property type="match status" value="1"/>
</dbReference>
<dbReference type="InterPro" id="IPR050114">
    <property type="entry name" value="UPF0173_UPF0282_UlaG_hydrolase"/>
</dbReference>
<dbReference type="AlphaFoldDB" id="A0A1F6W2V6"/>
<dbReference type="EMBL" id="MFUG01000009">
    <property type="protein sequence ID" value="OGI76142.1"/>
    <property type="molecule type" value="Genomic_DNA"/>
</dbReference>
<evidence type="ECO:0000313" key="1">
    <source>
        <dbReference type="EMBL" id="OGI76142.1"/>
    </source>
</evidence>
<dbReference type="Proteomes" id="UP000179275">
    <property type="component" value="Unassembled WGS sequence"/>
</dbReference>
<gene>
    <name evidence="1" type="ORF">A3C67_01705</name>
</gene>
<name>A0A1F6W2V6_9BACT</name>
<proteinExistence type="predicted"/>
<keyword evidence="1" id="KW-0378">Hydrolase</keyword>
<dbReference type="InterPro" id="IPR036866">
    <property type="entry name" value="RibonucZ/Hydroxyglut_hydro"/>
</dbReference>
<sequence>MKKIIFLIVVLVGITFILKMSNKENNNNNLANVGNDPSIVEVDPIAHASMVLNWDGMAIYTDPVGKAAMFLGKPDADIILLTDIHGDHLDVDTLKRVVVEKTIIVAPQAVADKMPEEMKAQVSVMNNGEVADKLGFKIEAVPMYNLPESTESYHTKGRGNGYVVEKGGTRVYISGDTAGVPEMINLQDIDMAFVAMNLPYTMSVENAADAVLAFKPKKVYPYHYRTPEGFSDVAKFKTLVNAGNPEIEVVQLEWYGTP</sequence>
<protein>
    <submittedName>
        <fullName evidence="1">MBL fold metallo-hydrolase</fullName>
    </submittedName>
</protein>
<dbReference type="Pfam" id="PF13483">
    <property type="entry name" value="Lactamase_B_3"/>
    <property type="match status" value="1"/>
</dbReference>
<accession>A0A1F6W2V6</accession>
<evidence type="ECO:0000313" key="2">
    <source>
        <dbReference type="Proteomes" id="UP000179275"/>
    </source>
</evidence>